<evidence type="ECO:0000256" key="2">
    <source>
        <dbReference type="ARBA" id="ARBA00022771"/>
    </source>
</evidence>
<dbReference type="PROSITE" id="PS51270">
    <property type="entry name" value="ZF_CTCHY"/>
    <property type="match status" value="1"/>
</dbReference>
<proteinExistence type="predicted"/>
<feature type="domain" description="RING-type" evidence="5">
    <location>
        <begin position="355"/>
        <end position="397"/>
    </location>
</feature>
<dbReference type="InterPro" id="IPR039512">
    <property type="entry name" value="RCHY1_zinc-ribbon"/>
</dbReference>
<dbReference type="Gene3D" id="3.30.40.10">
    <property type="entry name" value="Zinc/RING finger domain, C3HC4 (zinc finger)"/>
    <property type="match status" value="1"/>
</dbReference>
<reference evidence="8" key="2">
    <citation type="submission" date="2021-01" db="EMBL/GenBank/DDBJ databases">
        <authorList>
            <person name="Schikora-Tamarit M.A."/>
        </authorList>
    </citation>
    <scope>NUCLEOTIDE SEQUENCE</scope>
    <source>
        <strain evidence="8">CBS6075</strain>
    </source>
</reference>
<dbReference type="SUPFAM" id="SSF161245">
    <property type="entry name" value="Zinc hairpin stack"/>
    <property type="match status" value="1"/>
</dbReference>
<dbReference type="PROSITE" id="PS51266">
    <property type="entry name" value="ZF_CHY"/>
    <property type="match status" value="1"/>
</dbReference>
<dbReference type="SUPFAM" id="SSF57850">
    <property type="entry name" value="RING/U-box"/>
    <property type="match status" value="1"/>
</dbReference>
<dbReference type="CDD" id="cd16464">
    <property type="entry name" value="RING-H2_Pirh2-like"/>
    <property type="match status" value="1"/>
</dbReference>
<evidence type="ECO:0000256" key="4">
    <source>
        <dbReference type="PROSITE-ProRule" id="PRU00601"/>
    </source>
</evidence>
<name>A0A9P8PF80_9ASCO</name>
<dbReference type="Pfam" id="PF13639">
    <property type="entry name" value="zf-RING_2"/>
    <property type="match status" value="1"/>
</dbReference>
<reference evidence="8" key="1">
    <citation type="journal article" date="2021" name="Open Biol.">
        <title>Shared evolutionary footprints suggest mitochondrial oxidative damage underlies multiple complex I losses in fungi.</title>
        <authorList>
            <person name="Schikora-Tamarit M.A."/>
            <person name="Marcet-Houben M."/>
            <person name="Nosek J."/>
            <person name="Gabaldon T."/>
        </authorList>
    </citation>
    <scope>NUCLEOTIDE SEQUENCE</scope>
    <source>
        <strain evidence="8">CBS6075</strain>
    </source>
</reference>
<dbReference type="PANTHER" id="PTHR21319">
    <property type="entry name" value="RING FINGER AND CHY ZINC FINGER DOMAIN-CONTAINING PROTEIN 1"/>
    <property type="match status" value="1"/>
</dbReference>
<dbReference type="InterPro" id="IPR001841">
    <property type="entry name" value="Znf_RING"/>
</dbReference>
<keyword evidence="9" id="KW-1185">Reference proteome</keyword>
<dbReference type="PROSITE" id="PS50089">
    <property type="entry name" value="ZF_RING_2"/>
    <property type="match status" value="1"/>
</dbReference>
<dbReference type="OrthoDB" id="411372at2759"/>
<evidence type="ECO:0000256" key="1">
    <source>
        <dbReference type="ARBA" id="ARBA00022723"/>
    </source>
</evidence>
<gene>
    <name evidence="8" type="ORF">OGAPHI_001278</name>
</gene>
<dbReference type="Proteomes" id="UP000769157">
    <property type="component" value="Unassembled WGS sequence"/>
</dbReference>
<keyword evidence="3" id="KW-0862">Zinc</keyword>
<dbReference type="RefSeq" id="XP_046064187.1">
    <property type="nucleotide sequence ID" value="XM_046202022.1"/>
</dbReference>
<keyword evidence="2 4" id="KW-0863">Zinc-finger</keyword>
<dbReference type="PANTHER" id="PTHR21319:SF0">
    <property type="entry name" value="AND RING FINGER DOMAIN PROTEIN, PUTATIVE (AFU_ORTHOLOGUE AFUA_1G08900)-RELATED"/>
    <property type="match status" value="1"/>
</dbReference>
<evidence type="ECO:0000256" key="3">
    <source>
        <dbReference type="ARBA" id="ARBA00022833"/>
    </source>
</evidence>
<comment type="caution">
    <text evidence="8">The sequence shown here is derived from an EMBL/GenBank/DDBJ whole genome shotgun (WGS) entry which is preliminary data.</text>
</comment>
<dbReference type="AlphaFoldDB" id="A0A9P8PF80"/>
<dbReference type="GO" id="GO:0006511">
    <property type="term" value="P:ubiquitin-dependent protein catabolic process"/>
    <property type="evidence" value="ECO:0007669"/>
    <property type="project" value="TreeGrafter"/>
</dbReference>
<feature type="domain" description="CTCHY-type" evidence="7">
    <location>
        <begin position="288"/>
        <end position="354"/>
    </location>
</feature>
<dbReference type="GO" id="GO:0005634">
    <property type="term" value="C:nucleus"/>
    <property type="evidence" value="ECO:0007669"/>
    <property type="project" value="TreeGrafter"/>
</dbReference>
<sequence>MSERLDEQDTGSDSDIDSLTETLEQVGKLVFPTFSILPHLPALPKLAALKMDYNSTSIAKKFSELSSSTALHFQGFTEKKDELAKLYSEMSESLTDVINSNIDYPVEDLHEPAGVEILQEPKTTVSLVKDRLASYDHLTFLTFEQFNDQSFLRKRIKEILNLDLLPLDQRYLIQKLMSRSYYEKQRYERAENNDTDDEADGDEVALEARDLEPTYYNLEEGVYGCMHYQRNCKVECPTCKKWYTCRFCHDQEISSHQLQRNRISHVLCMFCNTPQLAQQFCVNCDRKLSEYYCATCKLFDNDEIKNIYHCDDCGICRLGLGLGQDYFHCKNCNACISIELQENHKCIENSTHSNCPICDEYMFSSTKKVVFMMCGHPIHQTCYDEFTKHSYKCPICSRTIINMELQFRVLDKEIGATRMPDGMASWTSVIKCVDCGGKSRVPYHYLGMKCDHCKSYNTMQLKLVKSEKDLQEMDEMEKNLEKDLITNSLDDNFQFDDKLDVTGFELTGAANIEDSDSEDDYVDNFVRVINNFEKYSTISDAFKDWINASKKKVDAI</sequence>
<dbReference type="EMBL" id="JAEUBE010000087">
    <property type="protein sequence ID" value="KAH3670762.1"/>
    <property type="molecule type" value="Genomic_DNA"/>
</dbReference>
<keyword evidence="1" id="KW-0479">Metal-binding</keyword>
<protein>
    <submittedName>
        <fullName evidence="8">Uncharacterized protein</fullName>
    </submittedName>
</protein>
<dbReference type="Pfam" id="PF14599">
    <property type="entry name" value="zinc_ribbon_6"/>
    <property type="match status" value="1"/>
</dbReference>
<dbReference type="GO" id="GO:0061630">
    <property type="term" value="F:ubiquitin protein ligase activity"/>
    <property type="evidence" value="ECO:0007669"/>
    <property type="project" value="TreeGrafter"/>
</dbReference>
<evidence type="ECO:0000313" key="9">
    <source>
        <dbReference type="Proteomes" id="UP000769157"/>
    </source>
</evidence>
<evidence type="ECO:0000259" key="5">
    <source>
        <dbReference type="PROSITE" id="PS50089"/>
    </source>
</evidence>
<dbReference type="Gene3D" id="2.20.28.10">
    <property type="match status" value="1"/>
</dbReference>
<dbReference type="InterPro" id="IPR037275">
    <property type="entry name" value="Znf_CTCHY_sf"/>
</dbReference>
<dbReference type="InterPro" id="IPR017921">
    <property type="entry name" value="Znf_CTCHY"/>
</dbReference>
<dbReference type="InterPro" id="IPR037274">
    <property type="entry name" value="Znf_CHY_sf"/>
</dbReference>
<dbReference type="SMART" id="SM00184">
    <property type="entry name" value="RING"/>
    <property type="match status" value="1"/>
</dbReference>
<evidence type="ECO:0000259" key="6">
    <source>
        <dbReference type="PROSITE" id="PS51266"/>
    </source>
</evidence>
<evidence type="ECO:0000313" key="8">
    <source>
        <dbReference type="EMBL" id="KAH3670762.1"/>
    </source>
</evidence>
<dbReference type="Pfam" id="PF05495">
    <property type="entry name" value="zf-CHY"/>
    <property type="match status" value="1"/>
</dbReference>
<dbReference type="GO" id="GO:0008270">
    <property type="term" value="F:zinc ion binding"/>
    <property type="evidence" value="ECO:0007669"/>
    <property type="project" value="UniProtKB-KW"/>
</dbReference>
<evidence type="ECO:0000259" key="7">
    <source>
        <dbReference type="PROSITE" id="PS51270"/>
    </source>
</evidence>
<organism evidence="8 9">
    <name type="scientific">Ogataea philodendri</name>
    <dbReference type="NCBI Taxonomy" id="1378263"/>
    <lineage>
        <taxon>Eukaryota</taxon>
        <taxon>Fungi</taxon>
        <taxon>Dikarya</taxon>
        <taxon>Ascomycota</taxon>
        <taxon>Saccharomycotina</taxon>
        <taxon>Pichiomycetes</taxon>
        <taxon>Pichiales</taxon>
        <taxon>Pichiaceae</taxon>
        <taxon>Ogataea</taxon>
    </lineage>
</organism>
<accession>A0A9P8PF80</accession>
<dbReference type="GeneID" id="70233246"/>
<feature type="domain" description="CHY-type" evidence="6">
    <location>
        <begin position="218"/>
        <end position="286"/>
    </location>
</feature>
<dbReference type="SUPFAM" id="SSF161219">
    <property type="entry name" value="CHY zinc finger-like"/>
    <property type="match status" value="1"/>
</dbReference>
<dbReference type="GO" id="GO:0016567">
    <property type="term" value="P:protein ubiquitination"/>
    <property type="evidence" value="ECO:0007669"/>
    <property type="project" value="TreeGrafter"/>
</dbReference>
<dbReference type="InterPro" id="IPR008913">
    <property type="entry name" value="Znf_CHY"/>
</dbReference>
<dbReference type="InterPro" id="IPR013083">
    <property type="entry name" value="Znf_RING/FYVE/PHD"/>
</dbReference>